<organism evidence="1 2">
    <name type="scientific">Helianthus annuus</name>
    <name type="common">Common sunflower</name>
    <dbReference type="NCBI Taxonomy" id="4232"/>
    <lineage>
        <taxon>Eukaryota</taxon>
        <taxon>Viridiplantae</taxon>
        <taxon>Streptophyta</taxon>
        <taxon>Embryophyta</taxon>
        <taxon>Tracheophyta</taxon>
        <taxon>Spermatophyta</taxon>
        <taxon>Magnoliopsida</taxon>
        <taxon>eudicotyledons</taxon>
        <taxon>Gunneridae</taxon>
        <taxon>Pentapetalae</taxon>
        <taxon>asterids</taxon>
        <taxon>campanulids</taxon>
        <taxon>Asterales</taxon>
        <taxon>Asteraceae</taxon>
        <taxon>Asteroideae</taxon>
        <taxon>Heliantheae alliance</taxon>
        <taxon>Heliantheae</taxon>
        <taxon>Helianthus</taxon>
    </lineage>
</organism>
<keyword evidence="2" id="KW-1185">Reference proteome</keyword>
<reference evidence="1" key="1">
    <citation type="journal article" date="2017" name="Nature">
        <title>The sunflower genome provides insights into oil metabolism, flowering and Asterid evolution.</title>
        <authorList>
            <person name="Badouin H."/>
            <person name="Gouzy J."/>
            <person name="Grassa C.J."/>
            <person name="Murat F."/>
            <person name="Staton S.E."/>
            <person name="Cottret L."/>
            <person name="Lelandais-Briere C."/>
            <person name="Owens G.L."/>
            <person name="Carrere S."/>
            <person name="Mayjonade B."/>
            <person name="Legrand L."/>
            <person name="Gill N."/>
            <person name="Kane N.C."/>
            <person name="Bowers J.E."/>
            <person name="Hubner S."/>
            <person name="Bellec A."/>
            <person name="Berard A."/>
            <person name="Berges H."/>
            <person name="Blanchet N."/>
            <person name="Boniface M.C."/>
            <person name="Brunel D."/>
            <person name="Catrice O."/>
            <person name="Chaidir N."/>
            <person name="Claudel C."/>
            <person name="Donnadieu C."/>
            <person name="Faraut T."/>
            <person name="Fievet G."/>
            <person name="Helmstetter N."/>
            <person name="King M."/>
            <person name="Knapp S.J."/>
            <person name="Lai Z."/>
            <person name="Le Paslier M.C."/>
            <person name="Lippi Y."/>
            <person name="Lorenzon L."/>
            <person name="Mandel J.R."/>
            <person name="Marage G."/>
            <person name="Marchand G."/>
            <person name="Marquand E."/>
            <person name="Bret-Mestries E."/>
            <person name="Morien E."/>
            <person name="Nambeesan S."/>
            <person name="Nguyen T."/>
            <person name="Pegot-Espagnet P."/>
            <person name="Pouilly N."/>
            <person name="Raftis F."/>
            <person name="Sallet E."/>
            <person name="Schiex T."/>
            <person name="Thomas J."/>
            <person name="Vandecasteele C."/>
            <person name="Vares D."/>
            <person name="Vear F."/>
            <person name="Vautrin S."/>
            <person name="Crespi M."/>
            <person name="Mangin B."/>
            <person name="Burke J.M."/>
            <person name="Salse J."/>
            <person name="Munos S."/>
            <person name="Vincourt P."/>
            <person name="Rieseberg L.H."/>
            <person name="Langlade N.B."/>
        </authorList>
    </citation>
    <scope>NUCLEOTIDE SEQUENCE</scope>
    <source>
        <tissue evidence="1">Leaves</tissue>
    </source>
</reference>
<sequence length="96" mass="11092">MIRIRNFEYTFHALGLEITVENFRRFYQLTVNTGFFSFSQRYGSTKLMTPPKGITKWKKKFFYIKVVALAAKMTFPNVNETIPAEDIALPSADTVS</sequence>
<dbReference type="Gramene" id="mRNA:HanXRQr2_Chr07g0281091">
    <property type="protein sequence ID" value="CDS:HanXRQr2_Chr07g0281091.1"/>
    <property type="gene ID" value="HanXRQr2_Chr07g0281091"/>
</dbReference>
<gene>
    <name evidence="1" type="ORF">HanXRQr2_Chr07g0281091</name>
</gene>
<comment type="caution">
    <text evidence="1">The sequence shown here is derived from an EMBL/GenBank/DDBJ whole genome shotgun (WGS) entry which is preliminary data.</text>
</comment>
<dbReference type="PANTHER" id="PTHR31099">
    <property type="entry name" value="OS06G0165300 PROTEIN"/>
    <property type="match status" value="1"/>
</dbReference>
<proteinExistence type="predicted"/>
<dbReference type="EMBL" id="MNCJ02000322">
    <property type="protein sequence ID" value="KAF5797482.1"/>
    <property type="molecule type" value="Genomic_DNA"/>
</dbReference>
<evidence type="ECO:0000313" key="2">
    <source>
        <dbReference type="Proteomes" id="UP000215914"/>
    </source>
</evidence>
<protein>
    <submittedName>
        <fullName evidence="1">Uncharacterized protein</fullName>
    </submittedName>
</protein>
<evidence type="ECO:0000313" key="1">
    <source>
        <dbReference type="EMBL" id="KAF5797482.1"/>
    </source>
</evidence>
<accession>A0A9K3NEA3</accession>
<reference evidence="1" key="2">
    <citation type="submission" date="2020-06" db="EMBL/GenBank/DDBJ databases">
        <title>Helianthus annuus Genome sequencing and assembly Release 2.</title>
        <authorList>
            <person name="Gouzy J."/>
            <person name="Langlade N."/>
            <person name="Munos S."/>
        </authorList>
    </citation>
    <scope>NUCLEOTIDE SEQUENCE</scope>
    <source>
        <tissue evidence="1">Leaves</tissue>
    </source>
</reference>
<name>A0A9K3NEA3_HELAN</name>
<dbReference type="AlphaFoldDB" id="A0A9K3NEA3"/>
<dbReference type="PANTHER" id="PTHR31099:SF28">
    <property type="entry name" value="F5J5.12"/>
    <property type="match status" value="1"/>
</dbReference>
<dbReference type="Proteomes" id="UP000215914">
    <property type="component" value="Unassembled WGS sequence"/>
</dbReference>